<dbReference type="EMBL" id="UOFC01000002">
    <property type="protein sequence ID" value="VAW44391.1"/>
    <property type="molecule type" value="Genomic_DNA"/>
</dbReference>
<gene>
    <name evidence="2" type="ORF">MNBD_GAMMA03-1242</name>
</gene>
<organism evidence="2">
    <name type="scientific">hydrothermal vent metagenome</name>
    <dbReference type="NCBI Taxonomy" id="652676"/>
    <lineage>
        <taxon>unclassified sequences</taxon>
        <taxon>metagenomes</taxon>
        <taxon>ecological metagenomes</taxon>
    </lineage>
</organism>
<accession>A0A3B0VND7</accession>
<name>A0A3B0VND7_9ZZZZ</name>
<sequence length="257" mass="29354">MNLQVLQENFIKQITQFEIDDDFLKQLTPGLSLSPEQQVAVYQNNVRGALQSCLAQIYPVCCTILGEGYFKQLAKGYIQHHPSRHANLNDYGKAFAEFVLQQCQKRPELAEFVYLSDLVKLEWRYHQVYYAKSSPPFDFKGFTYLTEQQQAHSTFQLAPCFQFVASDYPILSIFQMNQVATTKKHEAVLLKAENVGVFREQNRIEVFELEPFALNALILIQAGSTLQAIVQAELDDYLPQFIQQGWVVGTGAIRVVS</sequence>
<dbReference type="Gene3D" id="1.10.150.690">
    <property type="entry name" value="DUF2063"/>
    <property type="match status" value="1"/>
</dbReference>
<proteinExistence type="predicted"/>
<dbReference type="Pfam" id="PF09836">
    <property type="entry name" value="DUF2063"/>
    <property type="match status" value="1"/>
</dbReference>
<reference evidence="2" key="1">
    <citation type="submission" date="2018-06" db="EMBL/GenBank/DDBJ databases">
        <authorList>
            <person name="Zhirakovskaya E."/>
        </authorList>
    </citation>
    <scope>NUCLEOTIDE SEQUENCE</scope>
</reference>
<feature type="domain" description="Putative DNA-binding" evidence="1">
    <location>
        <begin position="7"/>
        <end position="99"/>
    </location>
</feature>
<protein>
    <recommendedName>
        <fullName evidence="1">Putative DNA-binding domain-containing protein</fullName>
    </recommendedName>
</protein>
<evidence type="ECO:0000313" key="2">
    <source>
        <dbReference type="EMBL" id="VAW44391.1"/>
    </source>
</evidence>
<dbReference type="InterPro" id="IPR018640">
    <property type="entry name" value="DUF2063"/>
</dbReference>
<evidence type="ECO:0000259" key="1">
    <source>
        <dbReference type="Pfam" id="PF09836"/>
    </source>
</evidence>
<dbReference type="AlphaFoldDB" id="A0A3B0VND7"/>
<dbReference type="InterPro" id="IPR044922">
    <property type="entry name" value="DUF2063_N_sf"/>
</dbReference>